<protein>
    <recommendedName>
        <fullName evidence="3">RiboL-PSP-HEPN domain-containing protein</fullName>
    </recommendedName>
</protein>
<name>A0ABD5XL10_9EURY</name>
<proteinExistence type="predicted"/>
<dbReference type="RefSeq" id="WP_390245875.1">
    <property type="nucleotide sequence ID" value="NZ_JBHTAB010000008.1"/>
</dbReference>
<dbReference type="EMBL" id="JBHTAB010000008">
    <property type="protein sequence ID" value="MFC7130542.1"/>
    <property type="molecule type" value="Genomic_DNA"/>
</dbReference>
<evidence type="ECO:0000313" key="2">
    <source>
        <dbReference type="Proteomes" id="UP001596460"/>
    </source>
</evidence>
<comment type="caution">
    <text evidence="1">The sequence shown here is derived from an EMBL/GenBank/DDBJ whole genome shotgun (WGS) entry which is preliminary data.</text>
</comment>
<keyword evidence="2" id="KW-1185">Reference proteome</keyword>
<gene>
    <name evidence="1" type="ORF">ACFQI8_14205</name>
</gene>
<sequence length="345" mass="39360">MDTEVKEGIDDEEGYFAHEISKQKLFAETPGRVQYLNRKSPNGEVEHRLYQTADARLKFDRLEAEGDVFSCDTEIAELPESNSYSVTIVWKPDQLKMGVKSEDMDQMKRDVCDEPVGRTRRDDNGNLVRIGDSGVEVGDYQVHVDGERVLKPTAIEMAEFNFKKADHLLRAADSEEFLIETTIVQQMIGLMVTVIETYLKEKYVELSRENLSEQETINSLLQIYPGDEKKLRKVGKKRGLDPAEFATMREMNFQDISNAHKVYNSGLGFNLQQFLNSNGFRPAIEKNINRRHEIIHEGPDKAMLETSGPDGTPVFADKEYGENLVSEFSECISRLEQKLEAQDFS</sequence>
<dbReference type="Proteomes" id="UP001596460">
    <property type="component" value="Unassembled WGS sequence"/>
</dbReference>
<dbReference type="AlphaFoldDB" id="A0ABD5XL10"/>
<evidence type="ECO:0000313" key="1">
    <source>
        <dbReference type="EMBL" id="MFC7130542.1"/>
    </source>
</evidence>
<organism evidence="1 2">
    <name type="scientific">Haloferax chudinovii</name>
    <dbReference type="NCBI Taxonomy" id="1109010"/>
    <lineage>
        <taxon>Archaea</taxon>
        <taxon>Methanobacteriati</taxon>
        <taxon>Methanobacteriota</taxon>
        <taxon>Stenosarchaea group</taxon>
        <taxon>Halobacteria</taxon>
        <taxon>Halobacteriales</taxon>
        <taxon>Haloferacaceae</taxon>
        <taxon>Haloferax</taxon>
    </lineage>
</organism>
<accession>A0ABD5XL10</accession>
<reference evidence="1 2" key="1">
    <citation type="journal article" date="2019" name="Int. J. Syst. Evol. Microbiol.">
        <title>The Global Catalogue of Microorganisms (GCM) 10K type strain sequencing project: providing services to taxonomists for standard genome sequencing and annotation.</title>
        <authorList>
            <consortium name="The Broad Institute Genomics Platform"/>
            <consortium name="The Broad Institute Genome Sequencing Center for Infectious Disease"/>
            <person name="Wu L."/>
            <person name="Ma J."/>
        </authorList>
    </citation>
    <scope>NUCLEOTIDE SEQUENCE [LARGE SCALE GENOMIC DNA]</scope>
    <source>
        <strain evidence="1 2">DSM 26526</strain>
    </source>
</reference>
<evidence type="ECO:0008006" key="3">
    <source>
        <dbReference type="Google" id="ProtNLM"/>
    </source>
</evidence>